<evidence type="ECO:0000313" key="3">
    <source>
        <dbReference type="Proteomes" id="UP000305517"/>
    </source>
</evidence>
<gene>
    <name evidence="2" type="ORF">FDY95_24195</name>
</gene>
<evidence type="ECO:0000313" key="2">
    <source>
        <dbReference type="EMBL" id="TLM88466.1"/>
    </source>
</evidence>
<sequence>MNSNPEMPDKLLEQLLENSAALCQTDLNLRAAYQRGQVTDQDIQKELAYARRMERIIWVLMLGGSISFGYLCHKVYPEWLPTYLAPLIAYIKQL</sequence>
<dbReference type="EMBL" id="VAJM01000018">
    <property type="protein sequence ID" value="TLM88466.1"/>
    <property type="molecule type" value="Genomic_DNA"/>
</dbReference>
<evidence type="ECO:0000256" key="1">
    <source>
        <dbReference type="SAM" id="Phobius"/>
    </source>
</evidence>
<feature type="transmembrane region" description="Helical" evidence="1">
    <location>
        <begin position="56"/>
        <end position="76"/>
    </location>
</feature>
<comment type="caution">
    <text evidence="2">The sequence shown here is derived from an EMBL/GenBank/DDBJ whole genome shotgun (WGS) entry which is preliminary data.</text>
</comment>
<keyword evidence="1" id="KW-0472">Membrane</keyword>
<dbReference type="Proteomes" id="UP000305517">
    <property type="component" value="Unassembled WGS sequence"/>
</dbReference>
<keyword evidence="3" id="KW-1185">Reference proteome</keyword>
<protein>
    <submittedName>
        <fullName evidence="2">Uncharacterized protein</fullName>
    </submittedName>
</protein>
<keyword evidence="1" id="KW-0812">Transmembrane</keyword>
<name>A0A5R8WIP7_9BACT</name>
<organism evidence="2 3">
    <name type="scientific">Hymenobacter jeollabukensis</name>
    <dbReference type="NCBI Taxonomy" id="2025313"/>
    <lineage>
        <taxon>Bacteria</taxon>
        <taxon>Pseudomonadati</taxon>
        <taxon>Bacteroidota</taxon>
        <taxon>Cytophagia</taxon>
        <taxon>Cytophagales</taxon>
        <taxon>Hymenobacteraceae</taxon>
        <taxon>Hymenobacter</taxon>
    </lineage>
</organism>
<accession>A0A5R8WIP7</accession>
<dbReference type="AlphaFoldDB" id="A0A5R8WIP7"/>
<reference evidence="2 3" key="1">
    <citation type="submission" date="2019-05" db="EMBL/GenBank/DDBJ databases">
        <title>Hymenobacter edaphi sp. nov., isolated from abandoned arsenic-contaminated farmland soil.</title>
        <authorList>
            <person name="Nie L."/>
        </authorList>
    </citation>
    <scope>NUCLEOTIDE SEQUENCE [LARGE SCALE GENOMIC DNA]</scope>
    <source>
        <strain evidence="2 3">1-3-3-8</strain>
    </source>
</reference>
<dbReference type="RefSeq" id="WP_138081997.1">
    <property type="nucleotide sequence ID" value="NZ_VAJM01000018.1"/>
</dbReference>
<proteinExistence type="predicted"/>
<keyword evidence="1" id="KW-1133">Transmembrane helix</keyword>